<protein>
    <recommendedName>
        <fullName evidence="2">hydroxymethylpyrimidine kinase</fullName>
        <ecNumber evidence="2">2.7.1.49</ecNumber>
    </recommendedName>
</protein>
<dbReference type="InterPro" id="IPR029056">
    <property type="entry name" value="Ribokinase-like"/>
</dbReference>
<evidence type="ECO:0000259" key="3">
    <source>
        <dbReference type="Pfam" id="PF08543"/>
    </source>
</evidence>
<comment type="caution">
    <text evidence="4">The sequence shown here is derived from an EMBL/GenBank/DDBJ whole genome shotgun (WGS) entry which is preliminary data.</text>
</comment>
<reference evidence="4 5" key="1">
    <citation type="submission" date="2020-10" db="EMBL/GenBank/DDBJ databases">
        <title>The genome sequence of Chitinilyticum litopenaei 4Y14.</title>
        <authorList>
            <person name="Liu Y."/>
        </authorList>
    </citation>
    <scope>NUCLEOTIDE SEQUENCE [LARGE SCALE GENOMIC DNA]</scope>
    <source>
        <strain evidence="4 5">4Y14</strain>
    </source>
</reference>
<keyword evidence="4" id="KW-0808">Transferase</keyword>
<sequence>MTPTPPVVLVFTANDPSGGAGVVADVLTLSSLGCHVLPVITAITVQDTNGVQEFQAIDAEQIDEQARFILEDIRIDAIKVGMVGSVENLAVIAEIASDYPEVPLVLDAQLMVQHQDDLDSEEIAGAMRDLLIPHSTIITPDVRSARMLASDDPDEQSDLPLDVAAQRLLALGCEYVLITGSQDSSSKTGNTLYSSNGRMRNDSWARLPGRFHGAGTTLSAALVGALANGADMNTAVQEAQEYTQQTLANAYRPGMGLLVPDRLFWARPAEEGDTAAATPQ</sequence>
<organism evidence="4 5">
    <name type="scientific">Chitinilyticum piscinae</name>
    <dbReference type="NCBI Taxonomy" id="2866724"/>
    <lineage>
        <taxon>Bacteria</taxon>
        <taxon>Pseudomonadati</taxon>
        <taxon>Pseudomonadota</taxon>
        <taxon>Betaproteobacteria</taxon>
        <taxon>Neisseriales</taxon>
        <taxon>Chitinibacteraceae</taxon>
        <taxon>Chitinilyticum</taxon>
    </lineage>
</organism>
<dbReference type="Proteomes" id="UP000604481">
    <property type="component" value="Unassembled WGS sequence"/>
</dbReference>
<dbReference type="GO" id="GO:0009228">
    <property type="term" value="P:thiamine biosynthetic process"/>
    <property type="evidence" value="ECO:0007669"/>
    <property type="project" value="InterPro"/>
</dbReference>
<accession>A0A8J7FL09</accession>
<dbReference type="Gene3D" id="3.40.1190.20">
    <property type="match status" value="1"/>
</dbReference>
<dbReference type="Pfam" id="PF08543">
    <property type="entry name" value="Phos_pyr_kin"/>
    <property type="match status" value="1"/>
</dbReference>
<dbReference type="CDD" id="cd01169">
    <property type="entry name" value="HMPP_kinase"/>
    <property type="match status" value="1"/>
</dbReference>
<dbReference type="SUPFAM" id="SSF53613">
    <property type="entry name" value="Ribokinase-like"/>
    <property type="match status" value="1"/>
</dbReference>
<evidence type="ECO:0000313" key="5">
    <source>
        <dbReference type="Proteomes" id="UP000604481"/>
    </source>
</evidence>
<evidence type="ECO:0000313" key="4">
    <source>
        <dbReference type="EMBL" id="MBE9608131.1"/>
    </source>
</evidence>
<proteinExistence type="predicted"/>
<keyword evidence="5" id="KW-1185">Reference proteome</keyword>
<evidence type="ECO:0000256" key="2">
    <source>
        <dbReference type="ARBA" id="ARBA00012135"/>
    </source>
</evidence>
<feature type="domain" description="Pyridoxamine kinase/Phosphomethylpyrimidine kinase" evidence="3">
    <location>
        <begin position="15"/>
        <end position="256"/>
    </location>
</feature>
<dbReference type="GO" id="GO:0008972">
    <property type="term" value="F:phosphomethylpyrimidine kinase activity"/>
    <property type="evidence" value="ECO:0007669"/>
    <property type="project" value="InterPro"/>
</dbReference>
<dbReference type="GO" id="GO:0009229">
    <property type="term" value="P:thiamine diphosphate biosynthetic process"/>
    <property type="evidence" value="ECO:0007669"/>
    <property type="project" value="UniProtKB-UniPathway"/>
</dbReference>
<keyword evidence="4" id="KW-0418">Kinase</keyword>
<evidence type="ECO:0000256" key="1">
    <source>
        <dbReference type="ARBA" id="ARBA00004948"/>
    </source>
</evidence>
<dbReference type="EC" id="2.7.1.49" evidence="2"/>
<name>A0A8J7FL09_9NEIS</name>
<dbReference type="GO" id="GO:0005829">
    <property type="term" value="C:cytosol"/>
    <property type="evidence" value="ECO:0007669"/>
    <property type="project" value="TreeGrafter"/>
</dbReference>
<comment type="pathway">
    <text evidence="1">Cofactor biosynthesis; thiamine diphosphate biosynthesis.</text>
</comment>
<dbReference type="GO" id="GO:0008902">
    <property type="term" value="F:hydroxymethylpyrimidine kinase activity"/>
    <property type="evidence" value="ECO:0007669"/>
    <property type="project" value="UniProtKB-EC"/>
</dbReference>
<dbReference type="AlphaFoldDB" id="A0A8J7FL09"/>
<dbReference type="EMBL" id="JADFUA010000001">
    <property type="protein sequence ID" value="MBE9608131.1"/>
    <property type="molecule type" value="Genomic_DNA"/>
</dbReference>
<dbReference type="InterPro" id="IPR004399">
    <property type="entry name" value="HMP/HMP-P_kinase_dom"/>
</dbReference>
<dbReference type="RefSeq" id="WP_194114632.1">
    <property type="nucleotide sequence ID" value="NZ_JADFUA010000001.1"/>
</dbReference>
<gene>
    <name evidence="4" type="ORF">INR99_02105</name>
</gene>
<dbReference type="PANTHER" id="PTHR20858:SF17">
    <property type="entry name" value="HYDROXYMETHYLPYRIMIDINE_PHOSPHOMETHYLPYRIMIDINE KINASE THI20-RELATED"/>
    <property type="match status" value="1"/>
</dbReference>
<dbReference type="InterPro" id="IPR013749">
    <property type="entry name" value="PM/HMP-P_kinase-1"/>
</dbReference>
<dbReference type="PANTHER" id="PTHR20858">
    <property type="entry name" value="PHOSPHOMETHYLPYRIMIDINE KINASE"/>
    <property type="match status" value="1"/>
</dbReference>
<dbReference type="UniPathway" id="UPA00060">
    <property type="reaction ID" value="UER00138"/>
</dbReference>